<evidence type="ECO:0000313" key="8">
    <source>
        <dbReference type="EMBL" id="MEX6430842.1"/>
    </source>
</evidence>
<dbReference type="InterPro" id="IPR036259">
    <property type="entry name" value="MFS_trans_sf"/>
</dbReference>
<keyword evidence="2" id="KW-0813">Transport</keyword>
<reference evidence="8 9" key="1">
    <citation type="submission" date="2024-07" db="EMBL/GenBank/DDBJ databases">
        <title>Draft Genome Sequence of Ferrimicrobium acidiphilum Strain YE2023, Isolated from a Pulp of Bioleach Reactor.</title>
        <authorList>
            <person name="Elkina Y.A."/>
            <person name="Bulaeva A.G."/>
            <person name="Beletsky A.V."/>
            <person name="Mardanov A.V."/>
        </authorList>
    </citation>
    <scope>NUCLEOTIDE SEQUENCE [LARGE SCALE GENOMIC DNA]</scope>
    <source>
        <strain evidence="8 9">YE2023</strain>
    </source>
</reference>
<proteinExistence type="predicted"/>
<keyword evidence="9" id="KW-1185">Reference proteome</keyword>
<feature type="transmembrane region" description="Helical" evidence="6">
    <location>
        <begin position="169"/>
        <end position="188"/>
    </location>
</feature>
<dbReference type="RefSeq" id="WP_369084972.1">
    <property type="nucleotide sequence ID" value="NZ_JBFSHR010000092.1"/>
</dbReference>
<keyword evidence="3 6" id="KW-0812">Transmembrane</keyword>
<feature type="transmembrane region" description="Helical" evidence="6">
    <location>
        <begin position="43"/>
        <end position="67"/>
    </location>
</feature>
<dbReference type="CDD" id="cd17321">
    <property type="entry name" value="MFS_MMR_MDR_like"/>
    <property type="match status" value="1"/>
</dbReference>
<dbReference type="PANTHER" id="PTHR42718:SF9">
    <property type="entry name" value="MAJOR FACILITATOR SUPERFAMILY MULTIDRUG TRANSPORTER MFSC"/>
    <property type="match status" value="1"/>
</dbReference>
<comment type="subcellular location">
    <subcellularLocation>
        <location evidence="1">Cell membrane</location>
        <topology evidence="1">Multi-pass membrane protein</topology>
    </subcellularLocation>
</comment>
<gene>
    <name evidence="8" type="ORF">AB6A68_13510</name>
</gene>
<feature type="transmembrane region" description="Helical" evidence="6">
    <location>
        <begin position="441"/>
        <end position="467"/>
    </location>
</feature>
<dbReference type="SUPFAM" id="SSF103473">
    <property type="entry name" value="MFS general substrate transporter"/>
    <property type="match status" value="1"/>
</dbReference>
<feature type="transmembrane region" description="Helical" evidence="6">
    <location>
        <begin position="398"/>
        <end position="421"/>
    </location>
</feature>
<evidence type="ECO:0000313" key="9">
    <source>
        <dbReference type="Proteomes" id="UP001560267"/>
    </source>
</evidence>
<evidence type="ECO:0000256" key="1">
    <source>
        <dbReference type="ARBA" id="ARBA00004651"/>
    </source>
</evidence>
<keyword evidence="5 6" id="KW-0472">Membrane</keyword>
<feature type="domain" description="Major facilitator superfamily (MFS) profile" evidence="7">
    <location>
        <begin position="15"/>
        <end position="474"/>
    </location>
</feature>
<evidence type="ECO:0000256" key="6">
    <source>
        <dbReference type="SAM" id="Phobius"/>
    </source>
</evidence>
<evidence type="ECO:0000256" key="3">
    <source>
        <dbReference type="ARBA" id="ARBA00022692"/>
    </source>
</evidence>
<feature type="transmembrane region" description="Helical" evidence="6">
    <location>
        <begin position="140"/>
        <end position="163"/>
    </location>
</feature>
<dbReference type="PROSITE" id="PS50850">
    <property type="entry name" value="MFS"/>
    <property type="match status" value="1"/>
</dbReference>
<dbReference type="Gene3D" id="1.20.1720.10">
    <property type="entry name" value="Multidrug resistance protein D"/>
    <property type="match status" value="1"/>
</dbReference>
<name>A0ABV3Y5K6_9ACTN</name>
<dbReference type="InterPro" id="IPR011701">
    <property type="entry name" value="MFS"/>
</dbReference>
<feature type="transmembrane region" description="Helical" evidence="6">
    <location>
        <begin position="332"/>
        <end position="351"/>
    </location>
</feature>
<dbReference type="PANTHER" id="PTHR42718">
    <property type="entry name" value="MAJOR FACILITATOR SUPERFAMILY MULTIDRUG TRANSPORTER MFSC"/>
    <property type="match status" value="1"/>
</dbReference>
<organism evidence="8 9">
    <name type="scientific">Ferrimicrobium acidiphilum</name>
    <dbReference type="NCBI Taxonomy" id="121039"/>
    <lineage>
        <taxon>Bacteria</taxon>
        <taxon>Bacillati</taxon>
        <taxon>Actinomycetota</taxon>
        <taxon>Acidimicrobiia</taxon>
        <taxon>Acidimicrobiales</taxon>
        <taxon>Acidimicrobiaceae</taxon>
        <taxon>Ferrimicrobium</taxon>
    </lineage>
</organism>
<feature type="transmembrane region" description="Helical" evidence="6">
    <location>
        <begin position="200"/>
        <end position="220"/>
    </location>
</feature>
<feature type="transmembrane region" description="Helical" evidence="6">
    <location>
        <begin position="357"/>
        <end position="377"/>
    </location>
</feature>
<protein>
    <submittedName>
        <fullName evidence="8">MFS transporter</fullName>
    </submittedName>
</protein>
<evidence type="ECO:0000259" key="7">
    <source>
        <dbReference type="PROSITE" id="PS50850"/>
    </source>
</evidence>
<keyword evidence="4 6" id="KW-1133">Transmembrane helix</keyword>
<evidence type="ECO:0000256" key="2">
    <source>
        <dbReference type="ARBA" id="ARBA00022448"/>
    </source>
</evidence>
<feature type="transmembrane region" description="Helical" evidence="6">
    <location>
        <begin position="301"/>
        <end position="320"/>
    </location>
</feature>
<dbReference type="InterPro" id="IPR020846">
    <property type="entry name" value="MFS_dom"/>
</dbReference>
<feature type="transmembrane region" description="Helical" evidence="6">
    <location>
        <begin position="269"/>
        <end position="289"/>
    </location>
</feature>
<comment type="caution">
    <text evidence="8">The sequence shown here is derived from an EMBL/GenBank/DDBJ whole genome shotgun (WGS) entry which is preliminary data.</text>
</comment>
<evidence type="ECO:0000256" key="4">
    <source>
        <dbReference type="ARBA" id="ARBA00022989"/>
    </source>
</evidence>
<dbReference type="EMBL" id="JBFSHR010000092">
    <property type="protein sequence ID" value="MEX6430842.1"/>
    <property type="molecule type" value="Genomic_DNA"/>
</dbReference>
<dbReference type="Pfam" id="PF07690">
    <property type="entry name" value="MFS_1"/>
    <property type="match status" value="1"/>
</dbReference>
<feature type="transmembrane region" description="Helical" evidence="6">
    <location>
        <begin position="106"/>
        <end position="128"/>
    </location>
</feature>
<feature type="transmembrane region" description="Helical" evidence="6">
    <location>
        <begin position="226"/>
        <end position="248"/>
    </location>
</feature>
<evidence type="ECO:0000256" key="5">
    <source>
        <dbReference type="ARBA" id="ARBA00023136"/>
    </source>
</evidence>
<accession>A0ABV3Y5K6</accession>
<feature type="transmembrane region" description="Helical" evidence="6">
    <location>
        <begin position="12"/>
        <end position="37"/>
    </location>
</feature>
<sequence>MADASSRGPSRSGLALLVIVIGVLITAVDTTIVVLALPEIQRSLHIGLSSVIWVIIGYLLVITLLATQLGRLGDMFGRVRMYELGFFIFVVGSLLCALAWNEASIIGFRLLQGVGGALVAANSGAVIADTFSPERRGKAYGYNAVGWNIGAVLGVLLGGLIVTYFSWRWIFWINVPIGLVALVIALRVLRDHGEREKRRLDYLGTITLGLGLFGILWGLTKLTSESLNAAIVGFVVAGLILLVAFAVIERHQEEPMLDLAIFKVPTMSPTLLAALFQGLASFSVLYLLLMYLQGVRGYTPLHASLLLLPGYVVGGVVGPFGGRLADRFGSVWPATLGLILQMVALVVYAQLGTGSAIWILSGAYVIGAIGSGGFYPANNAAVMKAAPAGSFGIASGMLRTFANIGMVFSFAAAIVVASGTISKNQAFAIFVGTSKLGPRLGTLFTAGIHNAFYLSVGLMAIAAVCSATNLKHYVGKKAPTSPNFPPKTVTPSD</sequence>
<dbReference type="Proteomes" id="UP001560267">
    <property type="component" value="Unassembled WGS sequence"/>
</dbReference>
<dbReference type="Gene3D" id="1.20.1250.20">
    <property type="entry name" value="MFS general substrate transporter like domains"/>
    <property type="match status" value="1"/>
</dbReference>
<feature type="transmembrane region" description="Helical" evidence="6">
    <location>
        <begin position="79"/>
        <end position="100"/>
    </location>
</feature>